<dbReference type="AlphaFoldDB" id="A0A816C8N0"/>
<name>A0A816C8N0_ADIRI</name>
<dbReference type="EMBL" id="CAJNOR010007574">
    <property type="protein sequence ID" value="CAF1619669.1"/>
    <property type="molecule type" value="Genomic_DNA"/>
</dbReference>
<dbReference type="GO" id="GO:0046556">
    <property type="term" value="F:alpha-L-arabinofuranosidase activity"/>
    <property type="evidence" value="ECO:0007669"/>
    <property type="project" value="TreeGrafter"/>
</dbReference>
<dbReference type="InterPro" id="IPR001646">
    <property type="entry name" value="5peptide_repeat"/>
</dbReference>
<dbReference type="Gene3D" id="2.160.20.80">
    <property type="entry name" value="E3 ubiquitin-protein ligase SopA"/>
    <property type="match status" value="1"/>
</dbReference>
<sequence>MRIFADDDAQMAKKLNRLSLIKLFFSALIPSTMGLFTVITAIEQQKLSSAQCEQDKQDALFLRQQLTSLDKADFSQATFFQVDFVGASLVACNFSGARRVNQNTDFIGTNLTGSIIPDEPLIRSKLYNSILPNGTWGPILSKNLIIAMLVIFYISFLATAVPGLLSAHQSNDNIVSLNIENADSGQAIPSIMHGVILETNINRGDDGGLYAELIYNRAFQENGRSLDGWLIFGQASANITTDEPLSAALPAQMRFSIYAQSNNISGFR</sequence>
<dbReference type="PANTHER" id="PTHR31776:SF0">
    <property type="entry name" value="ALPHA-L-ARABINOFURANOSIDASE 1"/>
    <property type="match status" value="1"/>
</dbReference>
<evidence type="ECO:0000256" key="1">
    <source>
        <dbReference type="SAM" id="Phobius"/>
    </source>
</evidence>
<comment type="caution">
    <text evidence="2">The sequence shown here is derived from an EMBL/GenBank/DDBJ whole genome shotgun (WGS) entry which is preliminary data.</text>
</comment>
<accession>A0A816C8N0</accession>
<keyword evidence="1" id="KW-0472">Membrane</keyword>
<feature type="non-terminal residue" evidence="2">
    <location>
        <position position="1"/>
    </location>
</feature>
<proteinExistence type="predicted"/>
<feature type="transmembrane region" description="Helical" evidence="1">
    <location>
        <begin position="144"/>
        <end position="165"/>
    </location>
</feature>
<keyword evidence="3" id="KW-1185">Reference proteome</keyword>
<feature type="transmembrane region" description="Helical" evidence="1">
    <location>
        <begin position="20"/>
        <end position="42"/>
    </location>
</feature>
<dbReference type="Proteomes" id="UP000663828">
    <property type="component" value="Unassembled WGS sequence"/>
</dbReference>
<dbReference type="Pfam" id="PF00805">
    <property type="entry name" value="Pentapeptide"/>
    <property type="match status" value="1"/>
</dbReference>
<keyword evidence="1" id="KW-0812">Transmembrane</keyword>
<dbReference type="InterPro" id="IPR051563">
    <property type="entry name" value="Glycosyl_Hydrolase_51"/>
</dbReference>
<gene>
    <name evidence="2" type="ORF">XAT740_LOCUS50060</name>
</gene>
<keyword evidence="1" id="KW-1133">Transmembrane helix</keyword>
<reference evidence="2" key="1">
    <citation type="submission" date="2021-02" db="EMBL/GenBank/DDBJ databases">
        <authorList>
            <person name="Nowell W R."/>
        </authorList>
    </citation>
    <scope>NUCLEOTIDE SEQUENCE</scope>
</reference>
<organism evidence="2 3">
    <name type="scientific">Adineta ricciae</name>
    <name type="common">Rotifer</name>
    <dbReference type="NCBI Taxonomy" id="249248"/>
    <lineage>
        <taxon>Eukaryota</taxon>
        <taxon>Metazoa</taxon>
        <taxon>Spiralia</taxon>
        <taxon>Gnathifera</taxon>
        <taxon>Rotifera</taxon>
        <taxon>Eurotatoria</taxon>
        <taxon>Bdelloidea</taxon>
        <taxon>Adinetida</taxon>
        <taxon>Adinetidae</taxon>
        <taxon>Adineta</taxon>
    </lineage>
</organism>
<dbReference type="PANTHER" id="PTHR31776">
    <property type="entry name" value="ALPHA-L-ARABINOFURANOSIDASE 1"/>
    <property type="match status" value="1"/>
</dbReference>
<evidence type="ECO:0000313" key="3">
    <source>
        <dbReference type="Proteomes" id="UP000663828"/>
    </source>
</evidence>
<dbReference type="SUPFAM" id="SSF141571">
    <property type="entry name" value="Pentapeptide repeat-like"/>
    <property type="match status" value="1"/>
</dbReference>
<evidence type="ECO:0000313" key="2">
    <source>
        <dbReference type="EMBL" id="CAF1619669.1"/>
    </source>
</evidence>
<protein>
    <submittedName>
        <fullName evidence="2">Uncharacterized protein</fullName>
    </submittedName>
</protein>